<keyword evidence="4" id="KW-1185">Reference proteome</keyword>
<name>A0AB35RMJ4_9ENTR</name>
<dbReference type="PANTHER" id="PTHR32347:SF23">
    <property type="entry name" value="BLL5650 PROTEIN"/>
    <property type="match status" value="1"/>
</dbReference>
<dbReference type="PANTHER" id="PTHR32347">
    <property type="entry name" value="EFFLUX SYSTEM COMPONENT YKNX-RELATED"/>
    <property type="match status" value="1"/>
</dbReference>
<dbReference type="GO" id="GO:0030313">
    <property type="term" value="C:cell envelope"/>
    <property type="evidence" value="ECO:0007669"/>
    <property type="project" value="UniProtKB-SubCell"/>
</dbReference>
<evidence type="ECO:0000313" key="4">
    <source>
        <dbReference type="Proteomes" id="UP001286589"/>
    </source>
</evidence>
<dbReference type="SUPFAM" id="SSF111369">
    <property type="entry name" value="HlyD-like secretion proteins"/>
    <property type="match status" value="1"/>
</dbReference>
<dbReference type="AlphaFoldDB" id="A0AB35RMJ4"/>
<dbReference type="Gene3D" id="2.40.30.170">
    <property type="match status" value="1"/>
</dbReference>
<organism evidence="3 4">
    <name type="scientific">Phytobacter ursingii</name>
    <dbReference type="NCBI Taxonomy" id="1972431"/>
    <lineage>
        <taxon>Bacteria</taxon>
        <taxon>Pseudomonadati</taxon>
        <taxon>Pseudomonadota</taxon>
        <taxon>Gammaproteobacteria</taxon>
        <taxon>Enterobacterales</taxon>
        <taxon>Enterobacteriaceae</taxon>
        <taxon>Phytobacter</taxon>
    </lineage>
</organism>
<dbReference type="InterPro" id="IPR050465">
    <property type="entry name" value="UPF0194_transport"/>
</dbReference>
<comment type="subcellular location">
    <subcellularLocation>
        <location evidence="1">Cell envelope</location>
    </subcellularLocation>
</comment>
<keyword evidence="2" id="KW-0175">Coiled coil</keyword>
<comment type="caution">
    <text evidence="3">The sequence shown here is derived from an EMBL/GenBank/DDBJ whole genome shotgun (WGS) entry which is preliminary data.</text>
</comment>
<evidence type="ECO:0000256" key="2">
    <source>
        <dbReference type="ARBA" id="ARBA00023054"/>
    </source>
</evidence>
<gene>
    <name evidence="3" type="ORF">R0H02_09215</name>
</gene>
<sequence length="441" mass="48823">MEQAQHNGLAVLLHLLHLAREAQSPLRLGFIMVNESRQLLVYRQAAFWQEGLRRQVVAVSGLAEVDATSPYLQWLSGVFRFLHQHHPELPPYVTLTAAALPESLAVDWSQWLPAHAVWFPLGSAGALLFASDEPWDDETLHLAQELIHGYRFALVQHLPHLNKRQKFQAWLKASPRRKWWLLAPLVVLCIPVRMSVLARAEVVPSDPELIRAPVVGVIDKVLVQPNQVVQKGTALFALDATVLAGQFALAKQEALAAKERFRISAQMAVTSDKNKLELAEDKSRLAAKDISADYAGKALDKLNVTAPSSGVVVFSDADEWQGKAVNVGEKVMTLADPERVELAAWLPAADAIHLQPGAKVTLYPNASPFSAFDATLVRIAYKAEVSDGNVLSYRLQAKFLAPKQTPMIGQMGTARIYGDWVPLGYYALRRPLTAARQWLGW</sequence>
<dbReference type="RefSeq" id="WP_085007279.1">
    <property type="nucleotide sequence ID" value="NZ_JAWJAC010000005.1"/>
</dbReference>
<accession>A0AB35RMJ4</accession>
<evidence type="ECO:0000313" key="3">
    <source>
        <dbReference type="EMBL" id="MDV2862634.1"/>
    </source>
</evidence>
<dbReference type="Proteomes" id="UP001286589">
    <property type="component" value="Unassembled WGS sequence"/>
</dbReference>
<protein>
    <submittedName>
        <fullName evidence="3">HlyD family efflux transporter periplasmic adaptor subunit</fullName>
    </submittedName>
</protein>
<proteinExistence type="predicted"/>
<reference evidence="3 4" key="1">
    <citation type="submission" date="2023-10" db="EMBL/GenBank/DDBJ databases">
        <title>Phytobacter spp. The emergence of a new genus of hospital-origin enterobacteria encoding carbapenemases in Argentina.</title>
        <authorList>
            <person name="Vay C."/>
            <person name="Almuzara M."/>
            <person name="Traglia G.M."/>
            <person name="Campos J."/>
        </authorList>
    </citation>
    <scope>NUCLEOTIDE SEQUENCE [LARGE SCALE GENOMIC DNA]</scope>
    <source>
        <strain evidence="3 4">CVMA36</strain>
    </source>
</reference>
<dbReference type="EMBL" id="JAWJAC010000005">
    <property type="protein sequence ID" value="MDV2862634.1"/>
    <property type="molecule type" value="Genomic_DNA"/>
</dbReference>
<evidence type="ECO:0000256" key="1">
    <source>
        <dbReference type="ARBA" id="ARBA00004196"/>
    </source>
</evidence>